<dbReference type="Proteomes" id="UP000033901">
    <property type="component" value="Unassembled WGS sequence"/>
</dbReference>
<dbReference type="NCBIfam" id="NF011016">
    <property type="entry name" value="PRK14444.1"/>
    <property type="match status" value="1"/>
</dbReference>
<comment type="catalytic activity">
    <reaction evidence="3 4 5">
        <text>an acyl phosphate + H2O = a carboxylate + phosphate + H(+)</text>
        <dbReference type="Rhea" id="RHEA:14965"/>
        <dbReference type="ChEBI" id="CHEBI:15377"/>
        <dbReference type="ChEBI" id="CHEBI:15378"/>
        <dbReference type="ChEBI" id="CHEBI:29067"/>
        <dbReference type="ChEBI" id="CHEBI:43474"/>
        <dbReference type="ChEBI" id="CHEBI:59918"/>
        <dbReference type="EC" id="3.6.1.7"/>
    </reaction>
</comment>
<dbReference type="Gene3D" id="3.30.70.100">
    <property type="match status" value="1"/>
</dbReference>
<evidence type="ECO:0000313" key="8">
    <source>
        <dbReference type="EMBL" id="KKT67420.1"/>
    </source>
</evidence>
<evidence type="ECO:0000256" key="4">
    <source>
        <dbReference type="PROSITE-ProRule" id="PRU00520"/>
    </source>
</evidence>
<dbReference type="PANTHER" id="PTHR47268:SF4">
    <property type="entry name" value="ACYLPHOSPHATASE"/>
    <property type="match status" value="1"/>
</dbReference>
<dbReference type="PROSITE" id="PS00150">
    <property type="entry name" value="ACYLPHOSPHATASE_1"/>
    <property type="match status" value="1"/>
</dbReference>
<accession>A0A0G1J801</accession>
<dbReference type="PATRIC" id="fig|1618413.3.peg.115"/>
<dbReference type="PROSITE" id="PS51160">
    <property type="entry name" value="ACYLPHOSPHATASE_3"/>
    <property type="match status" value="1"/>
</dbReference>
<dbReference type="PROSITE" id="PS00151">
    <property type="entry name" value="ACYLPHOSPHATASE_2"/>
    <property type="match status" value="1"/>
</dbReference>
<protein>
    <recommendedName>
        <fullName evidence="2 4">Acylphosphatase</fullName>
        <ecNumber evidence="2 4">3.6.1.7</ecNumber>
    </recommendedName>
</protein>
<reference evidence="8 9" key="1">
    <citation type="journal article" date="2015" name="Nature">
        <title>rRNA introns, odd ribosomes, and small enigmatic genomes across a large radiation of phyla.</title>
        <authorList>
            <person name="Brown C.T."/>
            <person name="Hug L.A."/>
            <person name="Thomas B.C."/>
            <person name="Sharon I."/>
            <person name="Castelle C.J."/>
            <person name="Singh A."/>
            <person name="Wilkins M.J."/>
            <person name="Williams K.H."/>
            <person name="Banfield J.F."/>
        </authorList>
    </citation>
    <scope>NUCLEOTIDE SEQUENCE [LARGE SCALE GENOMIC DNA]</scope>
</reference>
<dbReference type="InterPro" id="IPR036046">
    <property type="entry name" value="Acylphosphatase-like_dom_sf"/>
</dbReference>
<evidence type="ECO:0000259" key="7">
    <source>
        <dbReference type="PROSITE" id="PS51160"/>
    </source>
</evidence>
<proteinExistence type="inferred from homology"/>
<sequence>MDAVRAHVYIEGRVQGVFFRDWTMRQARELGLTGWVRNIEDGRVEAVFEGPKKLLEKMIGKCQEGPPAANASHIDVIWEKGTGEFSDFEVV</sequence>
<dbReference type="GO" id="GO:0003998">
    <property type="term" value="F:acylphosphatase activity"/>
    <property type="evidence" value="ECO:0007669"/>
    <property type="project" value="UniProtKB-EC"/>
</dbReference>
<evidence type="ECO:0000256" key="6">
    <source>
        <dbReference type="RuleBase" id="RU004168"/>
    </source>
</evidence>
<dbReference type="PRINTS" id="PR00112">
    <property type="entry name" value="ACYLPHPHTASE"/>
</dbReference>
<dbReference type="EMBL" id="LCIZ01000009">
    <property type="protein sequence ID" value="KKT67420.1"/>
    <property type="molecule type" value="Genomic_DNA"/>
</dbReference>
<evidence type="ECO:0000256" key="3">
    <source>
        <dbReference type="ARBA" id="ARBA00047645"/>
    </source>
</evidence>
<dbReference type="InterPro" id="IPR020456">
    <property type="entry name" value="Acylphosphatase"/>
</dbReference>
<dbReference type="SUPFAM" id="SSF54975">
    <property type="entry name" value="Acylphosphatase/BLUF domain-like"/>
    <property type="match status" value="1"/>
</dbReference>
<evidence type="ECO:0000313" key="9">
    <source>
        <dbReference type="Proteomes" id="UP000033901"/>
    </source>
</evidence>
<evidence type="ECO:0000256" key="5">
    <source>
        <dbReference type="RuleBase" id="RU000553"/>
    </source>
</evidence>
<comment type="similarity">
    <text evidence="1 6">Belongs to the acylphosphatase family.</text>
</comment>
<dbReference type="EC" id="3.6.1.7" evidence="2 4"/>
<feature type="domain" description="Acylphosphatase-like" evidence="7">
    <location>
        <begin position="5"/>
        <end position="91"/>
    </location>
</feature>
<dbReference type="AlphaFoldDB" id="A0A0G1J801"/>
<feature type="active site" evidence="4">
    <location>
        <position position="20"/>
    </location>
</feature>
<dbReference type="InterPro" id="IPR017968">
    <property type="entry name" value="Acylphosphatase_CS"/>
</dbReference>
<evidence type="ECO:0000256" key="2">
    <source>
        <dbReference type="ARBA" id="ARBA00012150"/>
    </source>
</evidence>
<gene>
    <name evidence="8" type="ORF">UW61_C0009G0007</name>
</gene>
<dbReference type="Pfam" id="PF00708">
    <property type="entry name" value="Acylphosphatase"/>
    <property type="match status" value="1"/>
</dbReference>
<organism evidence="8 9">
    <name type="scientific">Candidatus Curtissbacteria bacterium GW2011_GWC1_44_33</name>
    <dbReference type="NCBI Taxonomy" id="1618413"/>
    <lineage>
        <taxon>Bacteria</taxon>
        <taxon>Candidatus Curtissiibacteriota</taxon>
    </lineage>
</organism>
<comment type="caution">
    <text evidence="8">The sequence shown here is derived from an EMBL/GenBank/DDBJ whole genome shotgun (WGS) entry which is preliminary data.</text>
</comment>
<feature type="active site" evidence="4">
    <location>
        <position position="38"/>
    </location>
</feature>
<name>A0A0G1J801_9BACT</name>
<dbReference type="PANTHER" id="PTHR47268">
    <property type="entry name" value="ACYLPHOSPHATASE"/>
    <property type="match status" value="1"/>
</dbReference>
<keyword evidence="4 5" id="KW-0378">Hydrolase</keyword>
<dbReference type="InterPro" id="IPR001792">
    <property type="entry name" value="Acylphosphatase-like_dom"/>
</dbReference>
<evidence type="ECO:0000256" key="1">
    <source>
        <dbReference type="ARBA" id="ARBA00005614"/>
    </source>
</evidence>